<keyword evidence="2 3" id="KW-0732">Signal</keyword>
<dbReference type="Proteomes" id="UP001324380">
    <property type="component" value="Chromosome"/>
</dbReference>
<dbReference type="InterPro" id="IPR034984">
    <property type="entry name" value="Imelysin-like_IPPA"/>
</dbReference>
<name>A0ABZ0TS83_9SPHI</name>
<dbReference type="InterPro" id="IPR018976">
    <property type="entry name" value="Imelysin-like"/>
</dbReference>
<evidence type="ECO:0000259" key="4">
    <source>
        <dbReference type="Pfam" id="PF09375"/>
    </source>
</evidence>
<evidence type="ECO:0000256" key="3">
    <source>
        <dbReference type="SAM" id="SignalP"/>
    </source>
</evidence>
<dbReference type="Gene3D" id="1.20.1420.20">
    <property type="entry name" value="M75 peptidase, HXXE motif"/>
    <property type="match status" value="1"/>
</dbReference>
<accession>A0ABZ0TS83</accession>
<evidence type="ECO:0000256" key="1">
    <source>
        <dbReference type="ARBA" id="ARBA00004196"/>
    </source>
</evidence>
<feature type="signal peptide" evidence="3">
    <location>
        <begin position="1"/>
        <end position="18"/>
    </location>
</feature>
<dbReference type="PROSITE" id="PS51257">
    <property type="entry name" value="PROKAR_LIPOPROTEIN"/>
    <property type="match status" value="1"/>
</dbReference>
<dbReference type="Pfam" id="PF09375">
    <property type="entry name" value="Peptidase_M75"/>
    <property type="match status" value="1"/>
</dbReference>
<sequence length="373" mass="39670">MRKFIYTALIAVSAFVLIQSCSKSNSGSGPADGGDKGSSFDRKGMLTNLSTNIIIPAYTAFQTSVTNLDAAVTAFNTAPNATTLVAAQTAFKASYLQWQSTSEFDFGPAADVTLRANTNTYPLDVGQVNDNITAGTYDPDFLKNLSAKGLPALDYLLFGTGVDNNAILLQYTSDAKAANRKAYLAKLSAELKTNITKVTAAWNGAYKATFLNATGTDVGSSTGQLINQLVFDYEILKNYEIGIPAGVQSMGTTFPEKVQAYNAKISVQLALAHLQAILDIYTGKDGIGLDDYLISAKAKASDGSSLNDTILKQFATAKTKLQILKDPLSDNIKNNNAAVTAAYTELQKLTVLLKTDMTSSLGILITYGDNDGD</sequence>
<comment type="subcellular location">
    <subcellularLocation>
        <location evidence="1">Cell envelope</location>
    </subcellularLocation>
</comment>
<dbReference type="CDD" id="cd14659">
    <property type="entry name" value="Imelysin-like_IPPA"/>
    <property type="match status" value="1"/>
</dbReference>
<dbReference type="RefSeq" id="WP_321564429.1">
    <property type="nucleotide sequence ID" value="NZ_CP139558.1"/>
</dbReference>
<protein>
    <submittedName>
        <fullName evidence="5">Imelysin family protein</fullName>
    </submittedName>
</protein>
<organism evidence="5 6">
    <name type="scientific">Mucilaginibacter sabulilitoris</name>
    <dbReference type="NCBI Taxonomy" id="1173583"/>
    <lineage>
        <taxon>Bacteria</taxon>
        <taxon>Pseudomonadati</taxon>
        <taxon>Bacteroidota</taxon>
        <taxon>Sphingobacteriia</taxon>
        <taxon>Sphingobacteriales</taxon>
        <taxon>Sphingobacteriaceae</taxon>
        <taxon>Mucilaginibacter</taxon>
    </lineage>
</organism>
<evidence type="ECO:0000313" key="5">
    <source>
        <dbReference type="EMBL" id="WPU95317.1"/>
    </source>
</evidence>
<dbReference type="EMBL" id="CP139558">
    <property type="protein sequence ID" value="WPU95317.1"/>
    <property type="molecule type" value="Genomic_DNA"/>
</dbReference>
<proteinExistence type="predicted"/>
<dbReference type="InterPro" id="IPR038352">
    <property type="entry name" value="Imelysin_sf"/>
</dbReference>
<keyword evidence="6" id="KW-1185">Reference proteome</keyword>
<feature type="chain" id="PRO_5047195910" evidence="3">
    <location>
        <begin position="19"/>
        <end position="373"/>
    </location>
</feature>
<feature type="domain" description="Imelysin-like" evidence="4">
    <location>
        <begin position="54"/>
        <end position="351"/>
    </location>
</feature>
<reference evidence="5 6" key="1">
    <citation type="submission" date="2023-11" db="EMBL/GenBank/DDBJ databases">
        <title>Analysis of the Genomes of Mucilaginibacter gossypii cycad 4 and M. sabulilitoris SNA2: microbes with the potential for plant growth promotion.</title>
        <authorList>
            <person name="Hirsch A.M."/>
            <person name="Humm E."/>
            <person name="Rubbi M."/>
            <person name="Del Vecchio G."/>
            <person name="Ha S.M."/>
            <person name="Pellegrini M."/>
            <person name="Gunsalus R.P."/>
        </authorList>
    </citation>
    <scope>NUCLEOTIDE SEQUENCE [LARGE SCALE GENOMIC DNA]</scope>
    <source>
        <strain evidence="5 6">SNA2</strain>
    </source>
</reference>
<gene>
    <name evidence="5" type="ORF">SNE25_07240</name>
</gene>
<evidence type="ECO:0000313" key="6">
    <source>
        <dbReference type="Proteomes" id="UP001324380"/>
    </source>
</evidence>
<evidence type="ECO:0000256" key="2">
    <source>
        <dbReference type="ARBA" id="ARBA00022729"/>
    </source>
</evidence>